<name>A0A378NUJ4_9FIRM</name>
<feature type="transmembrane region" description="Helical" evidence="7">
    <location>
        <begin position="122"/>
        <end position="144"/>
    </location>
</feature>
<dbReference type="InterPro" id="IPR037185">
    <property type="entry name" value="EmrE-like"/>
</dbReference>
<feature type="domain" description="EamA" evidence="8">
    <location>
        <begin position="153"/>
        <end position="287"/>
    </location>
</feature>
<organism evidence="9 10">
    <name type="scientific">Megamonas hypermegale</name>
    <dbReference type="NCBI Taxonomy" id="158847"/>
    <lineage>
        <taxon>Bacteria</taxon>
        <taxon>Bacillati</taxon>
        <taxon>Bacillota</taxon>
        <taxon>Negativicutes</taxon>
        <taxon>Selenomonadales</taxon>
        <taxon>Selenomonadaceae</taxon>
        <taxon>Megamonas</taxon>
    </lineage>
</organism>
<evidence type="ECO:0000313" key="10">
    <source>
        <dbReference type="Proteomes" id="UP000255234"/>
    </source>
</evidence>
<dbReference type="SUPFAM" id="SSF103481">
    <property type="entry name" value="Multidrug resistance efflux transporter EmrE"/>
    <property type="match status" value="2"/>
</dbReference>
<dbReference type="GO" id="GO:0005886">
    <property type="term" value="C:plasma membrane"/>
    <property type="evidence" value="ECO:0007669"/>
    <property type="project" value="UniProtKB-SubCell"/>
</dbReference>
<gene>
    <name evidence="9" type="primary">yijE</name>
    <name evidence="9" type="ORF">NCTC10571_02220</name>
</gene>
<keyword evidence="5 7" id="KW-1133">Transmembrane helix</keyword>
<dbReference type="Proteomes" id="UP000255234">
    <property type="component" value="Unassembled WGS sequence"/>
</dbReference>
<evidence type="ECO:0000256" key="6">
    <source>
        <dbReference type="ARBA" id="ARBA00023136"/>
    </source>
</evidence>
<dbReference type="AlphaFoldDB" id="A0A378NUJ4"/>
<evidence type="ECO:0000256" key="7">
    <source>
        <dbReference type="SAM" id="Phobius"/>
    </source>
</evidence>
<reference evidence="9 10" key="1">
    <citation type="submission" date="2018-06" db="EMBL/GenBank/DDBJ databases">
        <authorList>
            <consortium name="Pathogen Informatics"/>
            <person name="Doyle S."/>
        </authorList>
    </citation>
    <scope>NUCLEOTIDE SEQUENCE [LARGE SCALE GENOMIC DNA]</scope>
    <source>
        <strain evidence="9 10">NCTC10571</strain>
    </source>
</reference>
<accession>A0A378NUJ4</accession>
<evidence type="ECO:0000256" key="2">
    <source>
        <dbReference type="ARBA" id="ARBA00007362"/>
    </source>
</evidence>
<dbReference type="Pfam" id="PF00892">
    <property type="entry name" value="EamA"/>
    <property type="match status" value="2"/>
</dbReference>
<evidence type="ECO:0000256" key="4">
    <source>
        <dbReference type="ARBA" id="ARBA00022692"/>
    </source>
</evidence>
<protein>
    <submittedName>
        <fullName evidence="9">Uncharacterized inner membrane transporter yiJE</fullName>
    </submittedName>
</protein>
<comment type="similarity">
    <text evidence="2">Belongs to the EamA transporter family.</text>
</comment>
<feature type="transmembrane region" description="Helical" evidence="7">
    <location>
        <begin position="271"/>
        <end position="288"/>
    </location>
</feature>
<dbReference type="InterPro" id="IPR050638">
    <property type="entry name" value="AA-Vitamin_Transporters"/>
</dbReference>
<feature type="transmembrane region" description="Helical" evidence="7">
    <location>
        <begin position="248"/>
        <end position="265"/>
    </location>
</feature>
<evidence type="ECO:0000313" key="9">
    <source>
        <dbReference type="EMBL" id="STY72030.1"/>
    </source>
</evidence>
<feature type="transmembrane region" description="Helical" evidence="7">
    <location>
        <begin position="181"/>
        <end position="202"/>
    </location>
</feature>
<feature type="domain" description="EamA" evidence="8">
    <location>
        <begin position="4"/>
        <end position="137"/>
    </location>
</feature>
<keyword evidence="4 7" id="KW-0812">Transmembrane</keyword>
<sequence length="298" mass="32910">MQHKAYSFLIIACLLWGFQPVTIKIVTQEMNILTIIPLRFLIVSIILFIIMKITNEKNFLPPKKCLLTLCLMGFFGITVSNGIQFTGLQYSSVGNMTLISTTAPVITVILARIFLNERLNLIQIIGIIISFFGTLYLLSGGTLSTFTQMNFNKGDIYFFIGEVAWVIYILLSIPILKKISVLSATAWSGLFGSILTALFAHYSVGLQIVPLSTLGIYSFLFIILGGGITAMICWNLGTKKVGASNSAIFLNLLPVIGIISAYFTLNEPITMQKIISGIFIIFGVYVTTHSHKFVKNAH</sequence>
<keyword evidence="6 7" id="KW-0472">Membrane</keyword>
<keyword evidence="3" id="KW-1003">Cell membrane</keyword>
<dbReference type="InterPro" id="IPR000620">
    <property type="entry name" value="EamA_dom"/>
</dbReference>
<evidence type="ECO:0000256" key="3">
    <source>
        <dbReference type="ARBA" id="ARBA00022475"/>
    </source>
</evidence>
<dbReference type="EMBL" id="UGPP01000001">
    <property type="protein sequence ID" value="STY72030.1"/>
    <property type="molecule type" value="Genomic_DNA"/>
</dbReference>
<evidence type="ECO:0000259" key="8">
    <source>
        <dbReference type="Pfam" id="PF00892"/>
    </source>
</evidence>
<proteinExistence type="inferred from homology"/>
<feature type="transmembrane region" description="Helical" evidence="7">
    <location>
        <begin position="156"/>
        <end position="176"/>
    </location>
</feature>
<dbReference type="RefSeq" id="WP_075554805.1">
    <property type="nucleotide sequence ID" value="NZ_UGPP01000001.1"/>
</dbReference>
<comment type="subcellular location">
    <subcellularLocation>
        <location evidence="1">Cell membrane</location>
        <topology evidence="1">Multi-pass membrane protein</topology>
    </subcellularLocation>
</comment>
<feature type="transmembrane region" description="Helical" evidence="7">
    <location>
        <begin position="33"/>
        <end position="53"/>
    </location>
</feature>
<evidence type="ECO:0000256" key="1">
    <source>
        <dbReference type="ARBA" id="ARBA00004651"/>
    </source>
</evidence>
<feature type="transmembrane region" description="Helical" evidence="7">
    <location>
        <begin position="65"/>
        <end position="84"/>
    </location>
</feature>
<feature type="transmembrane region" description="Helical" evidence="7">
    <location>
        <begin position="214"/>
        <end position="236"/>
    </location>
</feature>
<evidence type="ECO:0000256" key="5">
    <source>
        <dbReference type="ARBA" id="ARBA00022989"/>
    </source>
</evidence>
<feature type="transmembrane region" description="Helical" evidence="7">
    <location>
        <begin position="96"/>
        <end position="115"/>
    </location>
</feature>
<dbReference type="PANTHER" id="PTHR32322">
    <property type="entry name" value="INNER MEMBRANE TRANSPORTER"/>
    <property type="match status" value="1"/>
</dbReference>
<dbReference type="PANTHER" id="PTHR32322:SF18">
    <property type="entry name" value="S-ADENOSYLMETHIONINE_S-ADENOSYLHOMOCYSTEINE TRANSPORTER"/>
    <property type="match status" value="1"/>
</dbReference>